<proteinExistence type="predicted"/>
<dbReference type="EMBL" id="JAWQEG010005139">
    <property type="protein sequence ID" value="KAK3859024.1"/>
    <property type="molecule type" value="Genomic_DNA"/>
</dbReference>
<name>A0AAE1C0W5_PETCI</name>
<accession>A0AAE1C0W5</accession>
<gene>
    <name evidence="1" type="ORF">Pcinc_034824</name>
</gene>
<keyword evidence="2" id="KW-1185">Reference proteome</keyword>
<dbReference type="AlphaFoldDB" id="A0AAE1C0W5"/>
<reference evidence="1" key="1">
    <citation type="submission" date="2023-10" db="EMBL/GenBank/DDBJ databases">
        <title>Genome assemblies of two species of porcelain crab, Petrolisthes cinctipes and Petrolisthes manimaculis (Anomura: Porcellanidae).</title>
        <authorList>
            <person name="Angst P."/>
        </authorList>
    </citation>
    <scope>NUCLEOTIDE SEQUENCE</scope>
    <source>
        <strain evidence="1">PB745_01</strain>
        <tissue evidence="1">Gill</tissue>
    </source>
</reference>
<comment type="caution">
    <text evidence="1">The sequence shown here is derived from an EMBL/GenBank/DDBJ whole genome shotgun (WGS) entry which is preliminary data.</text>
</comment>
<protein>
    <submittedName>
        <fullName evidence="1">Uncharacterized protein</fullName>
    </submittedName>
</protein>
<organism evidence="1 2">
    <name type="scientific">Petrolisthes cinctipes</name>
    <name type="common">Flat porcelain crab</name>
    <dbReference type="NCBI Taxonomy" id="88211"/>
    <lineage>
        <taxon>Eukaryota</taxon>
        <taxon>Metazoa</taxon>
        <taxon>Ecdysozoa</taxon>
        <taxon>Arthropoda</taxon>
        <taxon>Crustacea</taxon>
        <taxon>Multicrustacea</taxon>
        <taxon>Malacostraca</taxon>
        <taxon>Eumalacostraca</taxon>
        <taxon>Eucarida</taxon>
        <taxon>Decapoda</taxon>
        <taxon>Pleocyemata</taxon>
        <taxon>Anomura</taxon>
        <taxon>Galatheoidea</taxon>
        <taxon>Porcellanidae</taxon>
        <taxon>Petrolisthes</taxon>
    </lineage>
</organism>
<evidence type="ECO:0000313" key="2">
    <source>
        <dbReference type="Proteomes" id="UP001286313"/>
    </source>
</evidence>
<evidence type="ECO:0000313" key="1">
    <source>
        <dbReference type="EMBL" id="KAK3859024.1"/>
    </source>
</evidence>
<dbReference type="Proteomes" id="UP001286313">
    <property type="component" value="Unassembled WGS sequence"/>
</dbReference>
<sequence>MQRRGSVAMGCWSKKCQTCRCPSKPLGQLVKCECTEVMLQVWMVMGPFDVASVNICSSSGVDGDETWCGVVVCSSTVVVGLCCWDGDETLQSGGVVMGPSCA</sequence>